<dbReference type="Gene3D" id="3.10.129.10">
    <property type="entry name" value="Hotdog Thioesterase"/>
    <property type="match status" value="1"/>
</dbReference>
<comment type="caution">
    <text evidence="3">The sequence shown here is derived from an EMBL/GenBank/DDBJ whole genome shotgun (WGS) entry which is preliminary data.</text>
</comment>
<evidence type="ECO:0000256" key="2">
    <source>
        <dbReference type="ARBA" id="ARBA00022801"/>
    </source>
</evidence>
<dbReference type="PANTHER" id="PTHR31793">
    <property type="entry name" value="4-HYDROXYBENZOYL-COA THIOESTERASE FAMILY MEMBER"/>
    <property type="match status" value="1"/>
</dbReference>
<gene>
    <name evidence="3" type="primary">yneP</name>
    <name evidence="3" type="ORF">GCM10011346_46260</name>
</gene>
<evidence type="ECO:0000313" key="4">
    <source>
        <dbReference type="Proteomes" id="UP000641206"/>
    </source>
</evidence>
<reference evidence="4" key="1">
    <citation type="journal article" date="2019" name="Int. J. Syst. Evol. Microbiol.">
        <title>The Global Catalogue of Microorganisms (GCM) 10K type strain sequencing project: providing services to taxonomists for standard genome sequencing and annotation.</title>
        <authorList>
            <consortium name="The Broad Institute Genomics Platform"/>
            <consortium name="The Broad Institute Genome Sequencing Center for Infectious Disease"/>
            <person name="Wu L."/>
            <person name="Ma J."/>
        </authorList>
    </citation>
    <scope>NUCLEOTIDE SEQUENCE [LARGE SCALE GENOMIC DNA]</scope>
    <source>
        <strain evidence="4">CGMCC 1.7693</strain>
    </source>
</reference>
<dbReference type="CDD" id="cd00586">
    <property type="entry name" value="4HBT"/>
    <property type="match status" value="1"/>
</dbReference>
<protein>
    <submittedName>
        <fullName evidence="3">Acyl-CoA thioesterase YneP</fullName>
    </submittedName>
</protein>
<dbReference type="PIRSF" id="PIRSF003230">
    <property type="entry name" value="YbgC"/>
    <property type="match status" value="1"/>
</dbReference>
<dbReference type="EMBL" id="BMLW01000017">
    <property type="protein sequence ID" value="GGP15998.1"/>
    <property type="molecule type" value="Genomic_DNA"/>
</dbReference>
<dbReference type="InterPro" id="IPR050563">
    <property type="entry name" value="4-hydroxybenzoyl-CoA_TE"/>
</dbReference>
<dbReference type="SUPFAM" id="SSF54637">
    <property type="entry name" value="Thioesterase/thiol ester dehydrase-isomerase"/>
    <property type="match status" value="1"/>
</dbReference>
<organism evidence="3 4">
    <name type="scientific">Oceanobacillus neutriphilus</name>
    <dbReference type="NCBI Taxonomy" id="531815"/>
    <lineage>
        <taxon>Bacteria</taxon>
        <taxon>Bacillati</taxon>
        <taxon>Bacillota</taxon>
        <taxon>Bacilli</taxon>
        <taxon>Bacillales</taxon>
        <taxon>Bacillaceae</taxon>
        <taxon>Oceanobacillus</taxon>
    </lineage>
</organism>
<name>A0ABQ2P1P5_9BACI</name>
<evidence type="ECO:0000313" key="3">
    <source>
        <dbReference type="EMBL" id="GGP15998.1"/>
    </source>
</evidence>
<keyword evidence="4" id="KW-1185">Reference proteome</keyword>
<dbReference type="InterPro" id="IPR006684">
    <property type="entry name" value="YbgC/YbaW"/>
</dbReference>
<dbReference type="RefSeq" id="WP_188737599.1">
    <property type="nucleotide sequence ID" value="NZ_BMLW01000017.1"/>
</dbReference>
<dbReference type="NCBIfam" id="TIGR00051">
    <property type="entry name" value="YbgC/FadM family acyl-CoA thioesterase"/>
    <property type="match status" value="1"/>
</dbReference>
<evidence type="ECO:0000256" key="1">
    <source>
        <dbReference type="ARBA" id="ARBA00005953"/>
    </source>
</evidence>
<dbReference type="Pfam" id="PF13279">
    <property type="entry name" value="4HBT_2"/>
    <property type="match status" value="1"/>
</dbReference>
<dbReference type="Proteomes" id="UP000641206">
    <property type="component" value="Unassembled WGS sequence"/>
</dbReference>
<keyword evidence="2" id="KW-0378">Hydrolase</keyword>
<proteinExistence type="inferred from homology"/>
<sequence length="142" mass="16470">MLITETPIEVRYQETDQMGVVYHANYLVWFEIGRTKFVEALGLNYHQGMEKHNVVSPVIDAQISYKNAVRYGEKPVVKTWLEAYDGLRTVYRYEILNGAGDLAITGTTTHTIVDKDTFRPLSIRRKFPDWHTAYQKQLGKED</sequence>
<accession>A0ABQ2P1P5</accession>
<dbReference type="InterPro" id="IPR029069">
    <property type="entry name" value="HotDog_dom_sf"/>
</dbReference>
<dbReference type="PANTHER" id="PTHR31793:SF27">
    <property type="entry name" value="NOVEL THIOESTERASE SUPERFAMILY DOMAIN AND SAPOSIN A-TYPE DOMAIN CONTAINING PROTEIN (0610012H03RIK)"/>
    <property type="match status" value="1"/>
</dbReference>
<comment type="similarity">
    <text evidence="1">Belongs to the 4-hydroxybenzoyl-CoA thioesterase family.</text>
</comment>